<feature type="compositionally biased region" description="Basic residues" evidence="2">
    <location>
        <begin position="1"/>
        <end position="18"/>
    </location>
</feature>
<feature type="region of interest" description="Disordered" evidence="2">
    <location>
        <begin position="1"/>
        <end position="125"/>
    </location>
</feature>
<dbReference type="STRING" id="1806994.A0A507C6K0"/>
<dbReference type="InterPro" id="IPR007955">
    <property type="entry name" value="Bystin"/>
</dbReference>
<dbReference type="GO" id="GO:0030688">
    <property type="term" value="C:preribosome, small subunit precursor"/>
    <property type="evidence" value="ECO:0007669"/>
    <property type="project" value="TreeGrafter"/>
</dbReference>
<dbReference type="GO" id="GO:0005737">
    <property type="term" value="C:cytoplasm"/>
    <property type="evidence" value="ECO:0007669"/>
    <property type="project" value="TreeGrafter"/>
</dbReference>
<dbReference type="RefSeq" id="XP_031024215.1">
    <property type="nucleotide sequence ID" value="XM_031169741.1"/>
</dbReference>
<reference evidence="3 4" key="1">
    <citation type="journal article" date="2019" name="Sci. Rep.">
        <title>Comparative genomics of chytrid fungi reveal insights into the obligate biotrophic and pathogenic lifestyle of Synchytrium endobioticum.</title>
        <authorList>
            <person name="van de Vossenberg B.T.L.H."/>
            <person name="Warris S."/>
            <person name="Nguyen H.D.T."/>
            <person name="van Gent-Pelzer M.P.E."/>
            <person name="Joly D.L."/>
            <person name="van de Geest H.C."/>
            <person name="Bonants P.J.M."/>
            <person name="Smith D.S."/>
            <person name="Levesque C.A."/>
            <person name="van der Lee T.A.J."/>
        </authorList>
    </citation>
    <scope>NUCLEOTIDE SEQUENCE [LARGE SCALE GENOMIC DNA]</scope>
    <source>
        <strain evidence="3 4">JEL517</strain>
    </source>
</reference>
<dbReference type="AlphaFoldDB" id="A0A507C6K0"/>
<proteinExistence type="inferred from homology"/>
<organism evidence="3 4">
    <name type="scientific">Synchytrium microbalum</name>
    <dbReference type="NCBI Taxonomy" id="1806994"/>
    <lineage>
        <taxon>Eukaryota</taxon>
        <taxon>Fungi</taxon>
        <taxon>Fungi incertae sedis</taxon>
        <taxon>Chytridiomycota</taxon>
        <taxon>Chytridiomycota incertae sedis</taxon>
        <taxon>Chytridiomycetes</taxon>
        <taxon>Synchytriales</taxon>
        <taxon>Synchytriaceae</taxon>
        <taxon>Synchytrium</taxon>
    </lineage>
</organism>
<comment type="similarity">
    <text evidence="1">Belongs to the bystin family.</text>
</comment>
<evidence type="ECO:0000313" key="3">
    <source>
        <dbReference type="EMBL" id="TPX33173.1"/>
    </source>
</evidence>
<evidence type="ECO:0000313" key="4">
    <source>
        <dbReference type="Proteomes" id="UP000319731"/>
    </source>
</evidence>
<accession>A0A507C6K0</accession>
<dbReference type="Proteomes" id="UP000319731">
    <property type="component" value="Unassembled WGS sequence"/>
</dbReference>
<keyword evidence="4" id="KW-1185">Reference proteome</keyword>
<dbReference type="OrthoDB" id="2192561at2759"/>
<feature type="compositionally biased region" description="Acidic residues" evidence="2">
    <location>
        <begin position="110"/>
        <end position="122"/>
    </location>
</feature>
<sequence>MVQIKSKKKSLPSRHNPTKPKTAPEREAFGQEFNLETWHDSRTKQSKQRQRDAADIEDADESTVIDTKTSQKILSLAREQQDELNPHAISSTSSKHSKKQVKKQQPVVEDSSDEEEYLEDDGGLPLSYDDAEAELGIDASDQAILEKFMSSQQPRRQLALADAVMDKISAEKQVVAALAAASTDMVEEGDGEEEGMGQLNPKVVEVYTKVGMILSRYRSGKLPKTFKIIPTLSNWEDILLLTNPETWTPHATYQATRIFSSNLKANMAQRFYSVFLLDRIRAEISETKKLNVHLYNALKKALYKPAAFFKGFLLPLCESGTCTLREAAIIGSVLTKISIPALHSAACLLKLAELEYTGANSLFIRVLLDKKYALPFKVLDALVFHFLRFKKDERDMPVLWHQSLLVFCQRYKADLTDDQKEALLELIKHKIHYAISPEVRRELSHSVGGAAGELVAEEDLEDSDVDML</sequence>
<evidence type="ECO:0000256" key="1">
    <source>
        <dbReference type="ARBA" id="ARBA00007114"/>
    </source>
</evidence>
<feature type="compositionally biased region" description="Basic and acidic residues" evidence="2">
    <location>
        <begin position="37"/>
        <end position="54"/>
    </location>
</feature>
<dbReference type="PANTHER" id="PTHR12821:SF0">
    <property type="entry name" value="BYSTIN"/>
    <property type="match status" value="1"/>
</dbReference>
<dbReference type="GO" id="GO:0030515">
    <property type="term" value="F:snoRNA binding"/>
    <property type="evidence" value="ECO:0007669"/>
    <property type="project" value="TreeGrafter"/>
</dbReference>
<dbReference type="EMBL" id="QEAO01000022">
    <property type="protein sequence ID" value="TPX33173.1"/>
    <property type="molecule type" value="Genomic_DNA"/>
</dbReference>
<name>A0A507C6K0_9FUNG</name>
<dbReference type="PANTHER" id="PTHR12821">
    <property type="entry name" value="BYSTIN"/>
    <property type="match status" value="1"/>
</dbReference>
<evidence type="ECO:0008006" key="5">
    <source>
        <dbReference type="Google" id="ProtNLM"/>
    </source>
</evidence>
<feature type="compositionally biased region" description="Polar residues" evidence="2">
    <location>
        <begin position="64"/>
        <end position="73"/>
    </location>
</feature>
<dbReference type="GeneID" id="42005038"/>
<comment type="caution">
    <text evidence="3">The sequence shown here is derived from an EMBL/GenBank/DDBJ whole genome shotgun (WGS) entry which is preliminary data.</text>
</comment>
<dbReference type="GO" id="GO:0006364">
    <property type="term" value="P:rRNA processing"/>
    <property type="evidence" value="ECO:0007669"/>
    <property type="project" value="TreeGrafter"/>
</dbReference>
<protein>
    <recommendedName>
        <fullName evidence="5">Bystin</fullName>
    </recommendedName>
</protein>
<gene>
    <name evidence="3" type="ORF">SmJEL517_g03813</name>
</gene>
<dbReference type="GO" id="GO:0005730">
    <property type="term" value="C:nucleolus"/>
    <property type="evidence" value="ECO:0007669"/>
    <property type="project" value="TreeGrafter"/>
</dbReference>
<dbReference type="Pfam" id="PF05291">
    <property type="entry name" value="Bystin"/>
    <property type="match status" value="1"/>
</dbReference>
<evidence type="ECO:0000256" key="2">
    <source>
        <dbReference type="SAM" id="MobiDB-lite"/>
    </source>
</evidence>